<proteinExistence type="predicted"/>
<keyword evidence="3" id="KW-1185">Reference proteome</keyword>
<evidence type="ECO:0000256" key="1">
    <source>
        <dbReference type="SAM" id="MobiDB-lite"/>
    </source>
</evidence>
<sequence length="455" mass="50056">MAWHPTPVWCPDTLAPPLAPPLALALPGALGGPVMMAPAAPWPMPPMMPVPMGPMAGEAMMELEAPNLQMLPMPMPAPGLSCGDLHNAMSAASCATNACGGFVPLAARQVSPGLWCVLLSDPQLQAAQEIQELPALQPPEGTRSLCLAEHLEPILESPPATPKRRTMPKPEEMPTPSPVSFRTLRAKEELNQLSCTKGLEGLRLESLDQKSGAQAWLDAEQHLPIGSPEKAEPQVAWSAPKSSQSAGWAAAAGWAAETAVHRCQAQKAALEQDRQVEHAGAHAELSPQRATSAQPRHWERHAWQSWEVQTPSQTPCPARKKKSWKKSQTATVKMFRRDDRSSREEGRGRKPSSEEPDDELHQRTVWHLIEKVLLQRPQLEAGKRVTVEIPEWIFDATQNVAYDHSSDPRRSMVNRALRGMSKKLPGCCWTVDMENQEMQVHLADVTRFSRFCDGM</sequence>
<dbReference type="EMBL" id="CAXAMN010008446">
    <property type="protein sequence ID" value="CAK9025159.1"/>
    <property type="molecule type" value="Genomic_DNA"/>
</dbReference>
<accession>A0ABP0KF64</accession>
<reference evidence="2 3" key="1">
    <citation type="submission" date="2024-02" db="EMBL/GenBank/DDBJ databases">
        <authorList>
            <person name="Chen Y."/>
            <person name="Shah S."/>
            <person name="Dougan E. K."/>
            <person name="Thang M."/>
            <person name="Chan C."/>
        </authorList>
    </citation>
    <scope>NUCLEOTIDE SEQUENCE [LARGE SCALE GENOMIC DNA]</scope>
</reference>
<feature type="region of interest" description="Disordered" evidence="1">
    <location>
        <begin position="271"/>
        <end position="360"/>
    </location>
</feature>
<evidence type="ECO:0000313" key="2">
    <source>
        <dbReference type="EMBL" id="CAK9025159.1"/>
    </source>
</evidence>
<protein>
    <submittedName>
        <fullName evidence="2">Uncharacterized protein</fullName>
    </submittedName>
</protein>
<gene>
    <name evidence="2" type="ORF">CCMP2556_LOCUS15893</name>
</gene>
<feature type="compositionally biased region" description="Basic and acidic residues" evidence="1">
    <location>
        <begin position="271"/>
        <end position="281"/>
    </location>
</feature>
<name>A0ABP0KF64_9DINO</name>
<feature type="region of interest" description="Disordered" evidence="1">
    <location>
        <begin position="156"/>
        <end position="179"/>
    </location>
</feature>
<dbReference type="Proteomes" id="UP001642484">
    <property type="component" value="Unassembled WGS sequence"/>
</dbReference>
<evidence type="ECO:0000313" key="3">
    <source>
        <dbReference type="Proteomes" id="UP001642484"/>
    </source>
</evidence>
<feature type="compositionally biased region" description="Basic and acidic residues" evidence="1">
    <location>
        <begin position="335"/>
        <end position="353"/>
    </location>
</feature>
<feature type="compositionally biased region" description="Polar residues" evidence="1">
    <location>
        <begin position="306"/>
        <end position="315"/>
    </location>
</feature>
<comment type="caution">
    <text evidence="2">The sequence shown here is derived from an EMBL/GenBank/DDBJ whole genome shotgun (WGS) entry which is preliminary data.</text>
</comment>
<organism evidence="2 3">
    <name type="scientific">Durusdinium trenchii</name>
    <dbReference type="NCBI Taxonomy" id="1381693"/>
    <lineage>
        <taxon>Eukaryota</taxon>
        <taxon>Sar</taxon>
        <taxon>Alveolata</taxon>
        <taxon>Dinophyceae</taxon>
        <taxon>Suessiales</taxon>
        <taxon>Symbiodiniaceae</taxon>
        <taxon>Durusdinium</taxon>
    </lineage>
</organism>